<dbReference type="EMBL" id="SEOQ01000614">
    <property type="protein sequence ID" value="TFY59544.1"/>
    <property type="molecule type" value="Genomic_DNA"/>
</dbReference>
<evidence type="ECO:0000256" key="1">
    <source>
        <dbReference type="SAM" id="MobiDB-lite"/>
    </source>
</evidence>
<gene>
    <name evidence="2" type="ORF">EVG20_g7758</name>
</gene>
<dbReference type="Proteomes" id="UP000298327">
    <property type="component" value="Unassembled WGS sequence"/>
</dbReference>
<feature type="region of interest" description="Disordered" evidence="1">
    <location>
        <begin position="81"/>
        <end position="107"/>
    </location>
</feature>
<keyword evidence="3" id="KW-1185">Reference proteome</keyword>
<dbReference type="AlphaFoldDB" id="A0A4Y9YAM6"/>
<comment type="caution">
    <text evidence="2">The sequence shown here is derived from an EMBL/GenBank/DDBJ whole genome shotgun (WGS) entry which is preliminary data.</text>
</comment>
<evidence type="ECO:0000313" key="2">
    <source>
        <dbReference type="EMBL" id="TFY59544.1"/>
    </source>
</evidence>
<evidence type="ECO:0000313" key="3">
    <source>
        <dbReference type="Proteomes" id="UP000298327"/>
    </source>
</evidence>
<accession>A0A4Y9YAM6</accession>
<organism evidence="2 3">
    <name type="scientific">Dentipellis fragilis</name>
    <dbReference type="NCBI Taxonomy" id="205917"/>
    <lineage>
        <taxon>Eukaryota</taxon>
        <taxon>Fungi</taxon>
        <taxon>Dikarya</taxon>
        <taxon>Basidiomycota</taxon>
        <taxon>Agaricomycotina</taxon>
        <taxon>Agaricomycetes</taxon>
        <taxon>Russulales</taxon>
        <taxon>Hericiaceae</taxon>
        <taxon>Dentipellis</taxon>
    </lineage>
</organism>
<protein>
    <submittedName>
        <fullName evidence="2">Uncharacterized protein</fullName>
    </submittedName>
</protein>
<reference evidence="2 3" key="1">
    <citation type="submission" date="2019-02" db="EMBL/GenBank/DDBJ databases">
        <title>Genome sequencing of the rare red list fungi Dentipellis fragilis.</title>
        <authorList>
            <person name="Buettner E."/>
            <person name="Kellner H."/>
        </authorList>
    </citation>
    <scope>NUCLEOTIDE SEQUENCE [LARGE SCALE GENOMIC DNA]</scope>
    <source>
        <strain evidence="2 3">DSM 105465</strain>
    </source>
</reference>
<name>A0A4Y9YAM6_9AGAM</name>
<dbReference type="OrthoDB" id="3191568at2759"/>
<proteinExistence type="predicted"/>
<sequence length="353" mass="39007">MCILTQRSSLFLRRHAAVRQECPTVVSVHRITSRGRLSCCNLALARGKRDLELCLLSADDASKEVLLAYADRRLAGPEMAIPSRCTHQGGRSPPAELDTPLRPTTQPHHRLARPLQTESPPMSVNFNPYVQGWANAGNAPSGSGQPWGYGGQPPSVFGALPSFNSTIPKLPPPSEFVMYHITGFSPTILNASVVGPRGQTHLRIITDLANPHHTIWRDAQRRTVAMVDWGTRSTVEMPGLLARQSVRSWLRLSSDRTYVTVSPCVIVSELTLRQRSSRTRTMEVRGMQYTWAPSISTSASTTQMDYNPLSWRGSADLQTVSVWRSPRGPCNMVYLRSAYSARRSSSAAKISTE</sequence>